<name>A0A383V9T5_TETOB</name>
<evidence type="ECO:0000313" key="4">
    <source>
        <dbReference type="Proteomes" id="UP000256970"/>
    </source>
</evidence>
<dbReference type="Proteomes" id="UP000256970">
    <property type="component" value="Unassembled WGS sequence"/>
</dbReference>
<dbReference type="InterPro" id="IPR003836">
    <property type="entry name" value="Glucokinase"/>
</dbReference>
<dbReference type="Gene3D" id="3.40.367.20">
    <property type="match status" value="1"/>
</dbReference>
<dbReference type="AlphaFoldDB" id="A0A383V9T5"/>
<keyword evidence="1" id="KW-0808">Transferase</keyword>
<dbReference type="SUPFAM" id="SSF53067">
    <property type="entry name" value="Actin-like ATPase domain"/>
    <property type="match status" value="1"/>
</dbReference>
<keyword evidence="2" id="KW-0418">Kinase</keyword>
<evidence type="ECO:0000313" key="3">
    <source>
        <dbReference type="EMBL" id="SZX61532.1"/>
    </source>
</evidence>
<evidence type="ECO:0000256" key="1">
    <source>
        <dbReference type="ARBA" id="ARBA00022679"/>
    </source>
</evidence>
<dbReference type="GO" id="GO:0005524">
    <property type="term" value="F:ATP binding"/>
    <property type="evidence" value="ECO:0007669"/>
    <property type="project" value="InterPro"/>
</dbReference>
<evidence type="ECO:0000256" key="2">
    <source>
        <dbReference type="ARBA" id="ARBA00022777"/>
    </source>
</evidence>
<protein>
    <recommendedName>
        <fullName evidence="5">Glucokinase</fullName>
    </recommendedName>
</protein>
<dbReference type="PANTHER" id="PTHR47363">
    <property type="entry name" value="GLUCOKINASE"/>
    <property type="match status" value="1"/>
</dbReference>
<accession>A0A383V9T5</accession>
<dbReference type="NCBIfam" id="TIGR00749">
    <property type="entry name" value="glk"/>
    <property type="match status" value="1"/>
</dbReference>
<keyword evidence="4" id="KW-1185">Reference proteome</keyword>
<dbReference type="EMBL" id="FNXT01000153">
    <property type="protein sequence ID" value="SZX61532.1"/>
    <property type="molecule type" value="Genomic_DNA"/>
</dbReference>
<sequence>MRLHAHRHHSVRARAEAAGTHSIITGDIGGTNARLGLWKCLDAGPGKAAQHTEVYSETYPTTAFNTFEDCLQAFLDESEVRSSAAAVRAAALAVAGAVENNRCPMTNTNWVIDGKQLQQQFKFRVAVLNDFEAVGYGIPALAASDLVALNDVPMVAEAPKVVMGPGTGLGAAQLFWDSGYQGYKVVPGEGAHATFAPRGWRQMALTAYVTARLGHCEIEEVACGRGLELIYEFLLSDPTFRRPDNKPTGNTRKLAPEITAEALEGDALATQAVDIFLAIIGAEAGAMALRCLARGGVFIAGGIVPRLMERVKTGVLLDSFTNKTARDRFQYLLQTMPLYVVTNTKVGIIGSREYAMRLVREQELLQSYAESPAGPSMQSE</sequence>
<reference evidence="3 4" key="1">
    <citation type="submission" date="2016-10" db="EMBL/GenBank/DDBJ databases">
        <authorList>
            <person name="Cai Z."/>
        </authorList>
    </citation>
    <scope>NUCLEOTIDE SEQUENCE [LARGE SCALE GENOMIC DNA]</scope>
</reference>
<dbReference type="GO" id="GO:0005536">
    <property type="term" value="F:D-glucose binding"/>
    <property type="evidence" value="ECO:0007669"/>
    <property type="project" value="InterPro"/>
</dbReference>
<dbReference type="GO" id="GO:0006096">
    <property type="term" value="P:glycolytic process"/>
    <property type="evidence" value="ECO:0007669"/>
    <property type="project" value="InterPro"/>
</dbReference>
<proteinExistence type="predicted"/>
<gene>
    <name evidence="3" type="ORF">BQ4739_LOCUS2046</name>
</gene>
<dbReference type="Gene3D" id="3.30.420.40">
    <property type="match status" value="1"/>
</dbReference>
<dbReference type="PANTHER" id="PTHR47363:SF1">
    <property type="entry name" value="GLUCOKINASE"/>
    <property type="match status" value="1"/>
</dbReference>
<dbReference type="Pfam" id="PF02685">
    <property type="entry name" value="Glucokinase"/>
    <property type="match status" value="1"/>
</dbReference>
<dbReference type="InterPro" id="IPR043129">
    <property type="entry name" value="ATPase_NBD"/>
</dbReference>
<dbReference type="GO" id="GO:0004340">
    <property type="term" value="F:glucokinase activity"/>
    <property type="evidence" value="ECO:0007669"/>
    <property type="project" value="InterPro"/>
</dbReference>
<dbReference type="STRING" id="3088.A0A383V9T5"/>
<dbReference type="CDD" id="cd24008">
    <property type="entry name" value="ASKHA_NBD_GLK"/>
    <property type="match status" value="1"/>
</dbReference>
<organism evidence="3 4">
    <name type="scientific">Tetradesmus obliquus</name>
    <name type="common">Green alga</name>
    <name type="synonym">Acutodesmus obliquus</name>
    <dbReference type="NCBI Taxonomy" id="3088"/>
    <lineage>
        <taxon>Eukaryota</taxon>
        <taxon>Viridiplantae</taxon>
        <taxon>Chlorophyta</taxon>
        <taxon>core chlorophytes</taxon>
        <taxon>Chlorophyceae</taxon>
        <taxon>CS clade</taxon>
        <taxon>Sphaeropleales</taxon>
        <taxon>Scenedesmaceae</taxon>
        <taxon>Tetradesmus</taxon>
    </lineage>
</organism>
<evidence type="ECO:0008006" key="5">
    <source>
        <dbReference type="Google" id="ProtNLM"/>
    </source>
</evidence>